<evidence type="ECO:0000313" key="2">
    <source>
        <dbReference type="Proteomes" id="UP000636888"/>
    </source>
</evidence>
<dbReference type="EMBL" id="JAEMHM010000036">
    <property type="protein sequence ID" value="MBJ6727989.1"/>
    <property type="molecule type" value="Genomic_DNA"/>
</dbReference>
<evidence type="ECO:0008006" key="3">
    <source>
        <dbReference type="Google" id="ProtNLM"/>
    </source>
</evidence>
<protein>
    <recommendedName>
        <fullName evidence="3">Transporter</fullName>
    </recommendedName>
</protein>
<evidence type="ECO:0000313" key="1">
    <source>
        <dbReference type="EMBL" id="MBJ6727989.1"/>
    </source>
</evidence>
<dbReference type="Proteomes" id="UP000636888">
    <property type="component" value="Unassembled WGS sequence"/>
</dbReference>
<proteinExistence type="predicted"/>
<dbReference type="RefSeq" id="WP_199387128.1">
    <property type="nucleotide sequence ID" value="NZ_JAEMHM010000036.1"/>
</dbReference>
<gene>
    <name evidence="1" type="ORF">JFN93_25050</name>
</gene>
<name>A0A8J7M3P1_9BACT</name>
<dbReference type="AlphaFoldDB" id="A0A8J7M3P1"/>
<organism evidence="1 2">
    <name type="scientific">Geomesophilobacter sediminis</name>
    <dbReference type="NCBI Taxonomy" id="2798584"/>
    <lineage>
        <taxon>Bacteria</taxon>
        <taxon>Pseudomonadati</taxon>
        <taxon>Thermodesulfobacteriota</taxon>
        <taxon>Desulfuromonadia</taxon>
        <taxon>Geobacterales</taxon>
        <taxon>Geobacteraceae</taxon>
        <taxon>Geomesophilobacter</taxon>
    </lineage>
</organism>
<reference evidence="1" key="1">
    <citation type="submission" date="2020-12" db="EMBL/GenBank/DDBJ databases">
        <title>Geomonas sp. Red875, isolated from river sediment.</title>
        <authorList>
            <person name="Xu Z."/>
            <person name="Zhang Z."/>
            <person name="Masuda Y."/>
            <person name="Itoh H."/>
            <person name="Senoo K."/>
        </authorList>
    </citation>
    <scope>NUCLEOTIDE SEQUENCE</scope>
    <source>
        <strain evidence="1">Red875</strain>
    </source>
</reference>
<keyword evidence="2" id="KW-1185">Reference proteome</keyword>
<sequence>MFFASNKDSKLTGLLRGIVAAGVFFGSATTVRAHCPTFGGGIGIAGPVTTFSAATLPAGKAAVGLRVEISEFGTLPSADLDQAAMDGKTAHSMREQQFYSVGGAYGVTDDLTVGASLPYVLRDGIQAVHFDPAMQMSMRHDIGRSDGLGDLTLFGEYRLVRRLYEGFELSLIGGLKAPTGATGNSSAGATIATLHQPGSGSWDPLGGIALSQQLDRLSLHATGLYVLATRGAQATNLGDRAQGTLAGAYRFGGKDNYGDCDEVYEYFYPESRQRWLGDLVLELNANWQDKETVAGRRDDSSGGVTLFLSPGGRLTYDGKYSASVSVGVPVYQDLNGSQSKTDYRVIASVAVAF</sequence>
<comment type="caution">
    <text evidence="1">The sequence shown here is derived from an EMBL/GenBank/DDBJ whole genome shotgun (WGS) entry which is preliminary data.</text>
</comment>
<accession>A0A8J7M3P1</accession>